<feature type="transmembrane region" description="Helical" evidence="7">
    <location>
        <begin position="87"/>
        <end position="110"/>
    </location>
</feature>
<feature type="transmembrane region" description="Helical" evidence="7">
    <location>
        <begin position="240"/>
        <end position="258"/>
    </location>
</feature>
<evidence type="ECO:0000256" key="5">
    <source>
        <dbReference type="ARBA" id="ARBA00022989"/>
    </source>
</evidence>
<protein>
    <submittedName>
        <fullName evidence="8">Lipopolysaccharide biosynthesis protein</fullName>
    </submittedName>
</protein>
<feature type="transmembrane region" description="Helical" evidence="7">
    <location>
        <begin position="394"/>
        <end position="417"/>
    </location>
</feature>
<feature type="transmembrane region" description="Helical" evidence="7">
    <location>
        <begin position="12"/>
        <end position="35"/>
    </location>
</feature>
<evidence type="ECO:0000256" key="4">
    <source>
        <dbReference type="ARBA" id="ARBA00022692"/>
    </source>
</evidence>
<keyword evidence="6 7" id="KW-0472">Membrane</keyword>
<comment type="similarity">
    <text evidence="2">Belongs to the polysaccharide synthase family.</text>
</comment>
<name>A0A853ETV5_9MICO</name>
<comment type="subcellular location">
    <subcellularLocation>
        <location evidence="1">Cell membrane</location>
        <topology evidence="1">Multi-pass membrane protein</topology>
    </subcellularLocation>
</comment>
<reference evidence="8 9" key="1">
    <citation type="submission" date="2020-07" db="EMBL/GenBank/DDBJ databases">
        <title>MOT database genomes.</title>
        <authorList>
            <person name="Joseph S."/>
            <person name="Aduse-Opoku J."/>
            <person name="Hashim A."/>
            <person name="Wade W."/>
            <person name="Curtis M."/>
        </authorList>
    </citation>
    <scope>NUCLEOTIDE SEQUENCE [LARGE SCALE GENOMIC DNA]</scope>
    <source>
        <strain evidence="8 9">DSM 100099</strain>
    </source>
</reference>
<dbReference type="InterPro" id="IPR050833">
    <property type="entry name" value="Poly_Biosynth_Transport"/>
</dbReference>
<dbReference type="PANTHER" id="PTHR30250:SF10">
    <property type="entry name" value="LIPOPOLYSACCHARIDE BIOSYNTHESIS PROTEIN WZXC"/>
    <property type="match status" value="1"/>
</dbReference>
<keyword evidence="4 7" id="KW-0812">Transmembrane</keyword>
<sequence>MKRAAVGKKISGVARASLSITAGVGAGQLILIAISPVLTRLFTPQEFGHYTILISVIAVMSVAATLRFEAAIPLAMTAEDALGVARAGVASTLFFSFLVIPILIAVELVIPWKLLPDGGGAQLWVLVPAVIAFGLYELGTQFAIRRQRYGAVGARSLIQSGGTALGQLSFGVLGVGSGLIWGQILGKLLAVGFLAPLVRTESRDLGRVPKLREIFKKYKRFPLFLAPSSLFNVLGTQAPYLMIGAVFGAPAIGFLGLIQRLVAAPQALVGQAIGQVYVGEAAARLRGGAGDSRRPFVRATSWLVIIALPIGVGMALIPGSLLGAIFGTEWEGASAYLSAFAPAFVAQFVVAPVSQTLIIAGRQRLQLMWDVSRVIIVSSAIIAVHAYGGSAVDATWAFSIASVMCYGALWFLCLAAASRPVADSSEDERPRQN</sequence>
<gene>
    <name evidence="8" type="ORF">HZZ10_10420</name>
</gene>
<accession>A0A853ETV5</accession>
<dbReference type="EMBL" id="JACBYE010000022">
    <property type="protein sequence ID" value="NYS93931.1"/>
    <property type="molecule type" value="Genomic_DNA"/>
</dbReference>
<keyword evidence="5 7" id="KW-1133">Transmembrane helix</keyword>
<keyword evidence="9" id="KW-1185">Reference proteome</keyword>
<dbReference type="AlphaFoldDB" id="A0A853ETV5"/>
<feature type="transmembrane region" description="Helical" evidence="7">
    <location>
        <begin position="339"/>
        <end position="359"/>
    </location>
</feature>
<feature type="transmembrane region" description="Helical" evidence="7">
    <location>
        <begin position="371"/>
        <end position="388"/>
    </location>
</feature>
<dbReference type="RefSeq" id="WP_179913450.1">
    <property type="nucleotide sequence ID" value="NZ_JACBYE010000022.1"/>
</dbReference>
<evidence type="ECO:0000313" key="8">
    <source>
        <dbReference type="EMBL" id="NYS93931.1"/>
    </source>
</evidence>
<proteinExistence type="inferred from homology"/>
<organism evidence="8 9">
    <name type="scientific">Sanguibacter inulinus</name>
    <dbReference type="NCBI Taxonomy" id="60922"/>
    <lineage>
        <taxon>Bacteria</taxon>
        <taxon>Bacillati</taxon>
        <taxon>Actinomycetota</taxon>
        <taxon>Actinomycetes</taxon>
        <taxon>Micrococcales</taxon>
        <taxon>Sanguibacteraceae</taxon>
        <taxon>Sanguibacter</taxon>
    </lineage>
</organism>
<evidence type="ECO:0000256" key="2">
    <source>
        <dbReference type="ARBA" id="ARBA00007430"/>
    </source>
</evidence>
<evidence type="ECO:0000256" key="1">
    <source>
        <dbReference type="ARBA" id="ARBA00004651"/>
    </source>
</evidence>
<evidence type="ECO:0000256" key="7">
    <source>
        <dbReference type="SAM" id="Phobius"/>
    </source>
</evidence>
<feature type="transmembrane region" description="Helical" evidence="7">
    <location>
        <begin position="302"/>
        <end position="327"/>
    </location>
</feature>
<dbReference type="PANTHER" id="PTHR30250">
    <property type="entry name" value="PST FAMILY PREDICTED COLANIC ACID TRANSPORTER"/>
    <property type="match status" value="1"/>
</dbReference>
<keyword evidence="3" id="KW-1003">Cell membrane</keyword>
<evidence type="ECO:0000256" key="6">
    <source>
        <dbReference type="ARBA" id="ARBA00023136"/>
    </source>
</evidence>
<dbReference type="Pfam" id="PF13440">
    <property type="entry name" value="Polysacc_synt_3"/>
    <property type="match status" value="1"/>
</dbReference>
<evidence type="ECO:0000313" key="9">
    <source>
        <dbReference type="Proteomes" id="UP000561011"/>
    </source>
</evidence>
<dbReference type="GO" id="GO:0005886">
    <property type="term" value="C:plasma membrane"/>
    <property type="evidence" value="ECO:0007669"/>
    <property type="project" value="UniProtKB-SubCell"/>
</dbReference>
<comment type="caution">
    <text evidence="8">The sequence shown here is derived from an EMBL/GenBank/DDBJ whole genome shotgun (WGS) entry which is preliminary data.</text>
</comment>
<evidence type="ECO:0000256" key="3">
    <source>
        <dbReference type="ARBA" id="ARBA00022475"/>
    </source>
</evidence>
<feature type="transmembrane region" description="Helical" evidence="7">
    <location>
        <begin position="47"/>
        <end position="66"/>
    </location>
</feature>
<feature type="transmembrane region" description="Helical" evidence="7">
    <location>
        <begin position="122"/>
        <end position="144"/>
    </location>
</feature>
<dbReference type="Proteomes" id="UP000561011">
    <property type="component" value="Unassembled WGS sequence"/>
</dbReference>